<dbReference type="Proteomes" id="UP001138768">
    <property type="component" value="Unassembled WGS sequence"/>
</dbReference>
<dbReference type="EMBL" id="NRRY01000058">
    <property type="protein sequence ID" value="MBK1621108.1"/>
    <property type="molecule type" value="Genomic_DNA"/>
</dbReference>
<name>A0A9X0WDN2_9GAMM</name>
<organism evidence="1 2">
    <name type="scientific">Lamprobacter modestohalophilus</name>
    <dbReference type="NCBI Taxonomy" id="1064514"/>
    <lineage>
        <taxon>Bacteria</taxon>
        <taxon>Pseudomonadati</taxon>
        <taxon>Pseudomonadota</taxon>
        <taxon>Gammaproteobacteria</taxon>
        <taxon>Chromatiales</taxon>
        <taxon>Chromatiaceae</taxon>
        <taxon>Lamprobacter</taxon>
    </lineage>
</organism>
<sequence>MSMQRFLAREPYTFANGAIGWRPGGPMDCVGPFAKVEHCPIEGTDLKRTAYATGYADTFFSIPACTKVRGKYIGGFFMVDNDGGVTFRPYKRFADRLTTC</sequence>
<protein>
    <submittedName>
        <fullName evidence="1">Uncharacterized protein</fullName>
    </submittedName>
</protein>
<dbReference type="RefSeq" id="WP_200249307.1">
    <property type="nucleotide sequence ID" value="NZ_NRRY01000058.1"/>
</dbReference>
<comment type="caution">
    <text evidence="1">The sequence shown here is derived from an EMBL/GenBank/DDBJ whole genome shotgun (WGS) entry which is preliminary data.</text>
</comment>
<dbReference type="AlphaFoldDB" id="A0A9X0WDN2"/>
<evidence type="ECO:0000313" key="1">
    <source>
        <dbReference type="EMBL" id="MBK1621108.1"/>
    </source>
</evidence>
<gene>
    <name evidence="1" type="ORF">CKO42_22340</name>
</gene>
<keyword evidence="2" id="KW-1185">Reference proteome</keyword>
<reference evidence="1 2" key="1">
    <citation type="journal article" date="2020" name="Microorganisms">
        <title>Osmotic Adaptation and Compatible Solute Biosynthesis of Phototrophic Bacteria as Revealed from Genome Analyses.</title>
        <authorList>
            <person name="Imhoff J.F."/>
            <person name="Rahn T."/>
            <person name="Kunzel S."/>
            <person name="Keller A."/>
            <person name="Neulinger S.C."/>
        </authorList>
    </citation>
    <scope>NUCLEOTIDE SEQUENCE [LARGE SCALE GENOMIC DNA]</scope>
    <source>
        <strain evidence="1 2">DSM 25653</strain>
    </source>
</reference>
<proteinExistence type="predicted"/>
<accession>A0A9X0WDN2</accession>
<evidence type="ECO:0000313" key="2">
    <source>
        <dbReference type="Proteomes" id="UP001138768"/>
    </source>
</evidence>